<keyword evidence="2" id="KW-0328">Glycosyltransferase</keyword>
<keyword evidence="2" id="KW-0808">Transferase</keyword>
<dbReference type="Gene3D" id="3.40.50.2000">
    <property type="entry name" value="Glycogen Phosphorylase B"/>
    <property type="match status" value="2"/>
</dbReference>
<dbReference type="PANTHER" id="PTHR48048:SF45">
    <property type="entry name" value="GLYCOSYLTRANSFERASE"/>
    <property type="match status" value="1"/>
</dbReference>
<reference evidence="3" key="1">
    <citation type="submission" date="2019-12" db="EMBL/GenBank/DDBJ databases">
        <title>Genome sequencing and annotation of Brassica cretica.</title>
        <authorList>
            <person name="Studholme D.J."/>
            <person name="Sarris P.F."/>
        </authorList>
    </citation>
    <scope>NUCLEOTIDE SEQUENCE</scope>
    <source>
        <strain evidence="3">PFS-102/07</strain>
        <tissue evidence="3">Leaf</tissue>
    </source>
</reference>
<evidence type="ECO:0000313" key="3">
    <source>
        <dbReference type="EMBL" id="KAF2586233.1"/>
    </source>
</evidence>
<evidence type="ECO:0000256" key="1">
    <source>
        <dbReference type="ARBA" id="ARBA00009995"/>
    </source>
</evidence>
<dbReference type="InterPro" id="IPR050481">
    <property type="entry name" value="UDP-glycosyltransf_plant"/>
</dbReference>
<comment type="caution">
    <text evidence="3">The sequence shown here is derived from an EMBL/GenBank/DDBJ whole genome shotgun (WGS) entry which is preliminary data.</text>
</comment>
<name>A0A8S9JXY9_BRACR</name>
<gene>
    <name evidence="3" type="ORF">F2Q70_00036758</name>
</gene>
<dbReference type="EMBL" id="QGKY02000246">
    <property type="protein sequence ID" value="KAF2586233.1"/>
    <property type="molecule type" value="Genomic_DNA"/>
</dbReference>
<proteinExistence type="inferred from homology"/>
<sequence length="154" mass="17340">MSLFSPRSVPVKYCLPCLTRDAPGTFPSRTRAVPVPCRTRLWFGVPTAAWPLYAEQKFNAFEMVEELGLAVQIKRYWRGDHLGGVAAVDLVKAEEIERAVRCLMEQDSEVRKRVKEMSKKCHAALMDGGSSRIAMQKFIQDVVKNIALPCSQII</sequence>
<dbReference type="SUPFAM" id="SSF53756">
    <property type="entry name" value="UDP-Glycosyltransferase/glycogen phosphorylase"/>
    <property type="match status" value="1"/>
</dbReference>
<organism evidence="3">
    <name type="scientific">Brassica cretica</name>
    <name type="common">Mustard</name>
    <dbReference type="NCBI Taxonomy" id="69181"/>
    <lineage>
        <taxon>Eukaryota</taxon>
        <taxon>Viridiplantae</taxon>
        <taxon>Streptophyta</taxon>
        <taxon>Embryophyta</taxon>
        <taxon>Tracheophyta</taxon>
        <taxon>Spermatophyta</taxon>
        <taxon>Magnoliopsida</taxon>
        <taxon>eudicotyledons</taxon>
        <taxon>Gunneridae</taxon>
        <taxon>Pentapetalae</taxon>
        <taxon>rosids</taxon>
        <taxon>malvids</taxon>
        <taxon>Brassicales</taxon>
        <taxon>Brassicaceae</taxon>
        <taxon>Brassiceae</taxon>
        <taxon>Brassica</taxon>
    </lineage>
</organism>
<accession>A0A8S9JXY9</accession>
<dbReference type="AlphaFoldDB" id="A0A8S9JXY9"/>
<evidence type="ECO:0000256" key="2">
    <source>
        <dbReference type="ARBA" id="ARBA00022676"/>
    </source>
</evidence>
<dbReference type="GO" id="GO:0035251">
    <property type="term" value="F:UDP-glucosyltransferase activity"/>
    <property type="evidence" value="ECO:0007669"/>
    <property type="project" value="InterPro"/>
</dbReference>
<protein>
    <submittedName>
        <fullName evidence="3">Uncharacterized protein</fullName>
    </submittedName>
</protein>
<comment type="similarity">
    <text evidence="1">Belongs to the UDP-glycosyltransferase family.</text>
</comment>
<dbReference type="PANTHER" id="PTHR48048">
    <property type="entry name" value="GLYCOSYLTRANSFERASE"/>
    <property type="match status" value="1"/>
</dbReference>